<dbReference type="PANTHER" id="PTHR13799:SF14">
    <property type="entry name" value="GTP CYCLOHYDROLASE 1 TYPE 2 HOMOLOG"/>
    <property type="match status" value="1"/>
</dbReference>
<dbReference type="AlphaFoldDB" id="A0A0R2CEC0"/>
<feature type="binding site" evidence="6">
    <location>
        <position position="104"/>
    </location>
    <ligand>
        <name>a divalent metal cation</name>
        <dbReference type="ChEBI" id="CHEBI:60240"/>
        <label>1</label>
    </ligand>
</feature>
<dbReference type="RefSeq" id="WP_010580319.1">
    <property type="nucleotide sequence ID" value="NZ_AHYZ01000070.1"/>
</dbReference>
<evidence type="ECO:0000313" key="7">
    <source>
        <dbReference type="EMBL" id="KRM89685.1"/>
    </source>
</evidence>
<evidence type="ECO:0000256" key="4">
    <source>
        <dbReference type="ARBA" id="ARBA00022723"/>
    </source>
</evidence>
<keyword evidence="8" id="KW-1185">Reference proteome</keyword>
<name>A0A0R2CEC0_9LACO</name>
<dbReference type="InterPro" id="IPR017221">
    <property type="entry name" value="DUF34/NIF3_bac"/>
</dbReference>
<accession>A0A0R2CEC0</accession>
<dbReference type="NCBIfam" id="TIGR00486">
    <property type="entry name" value="YbgI_SA1388"/>
    <property type="match status" value="1"/>
</dbReference>
<dbReference type="SUPFAM" id="SSF102705">
    <property type="entry name" value="NIF3 (NGG1p interacting factor 3)-like"/>
    <property type="match status" value="1"/>
</dbReference>
<evidence type="ECO:0000256" key="2">
    <source>
        <dbReference type="ARBA" id="ARBA00011643"/>
    </source>
</evidence>
<dbReference type="STRING" id="1133569.FD21_GL000731"/>
<sequence length="371" mass="40945">MTKVKEIVERFEKFAPQDMAEPGDPVGLQLGSLSAEVKKMMVTLDVRPEVVKEAIDQQVDFIFAHHPAMFHPVKHFDLSVPQNQMYADLIKHGITVYAAHTNLDNAHDGMNDWLAAALGLTATSSLLPLKEEPLDQLCVYVPRTAAAAVRRALAQAGAGSIGNYTGCSYTAMGTGRFLPNQAAQPLIGRVNQPSQAVEEKIEVFVKPQVVSQAIQAMLAAHPYEEPVYYLVPVHGLNQKYGMGRVGQLKQPMTVEEFALKCKQIFQIPELRVISPNLNQIISRVAVLGGSGSQFYPAALQAHADVYLTGDLTYHTGHDILATGLTVIDPGHHIESICKPKLKHLFEKWRSENDWQFSIIASKLNTDPFKFI</sequence>
<comment type="similarity">
    <text evidence="1 5">Belongs to the GTP cyclohydrolase I type 2/NIF3 family.</text>
</comment>
<comment type="caution">
    <text evidence="7">The sequence shown here is derived from an EMBL/GenBank/DDBJ whole genome shotgun (WGS) entry which is preliminary data.</text>
</comment>
<protein>
    <recommendedName>
        <fullName evidence="3 5">GTP cyclohydrolase 1 type 2 homolog</fullName>
    </recommendedName>
</protein>
<evidence type="ECO:0000256" key="5">
    <source>
        <dbReference type="PIRNR" id="PIRNR037489"/>
    </source>
</evidence>
<evidence type="ECO:0000313" key="8">
    <source>
        <dbReference type="Proteomes" id="UP000051576"/>
    </source>
</evidence>
<dbReference type="Gene3D" id="3.40.1390.30">
    <property type="entry name" value="NIF3 (NGG1p interacting factor 3)-like"/>
    <property type="match status" value="1"/>
</dbReference>
<dbReference type="PATRIC" id="fig|1133569.4.peg.791"/>
<dbReference type="eggNOG" id="COG0327">
    <property type="taxonomic scope" value="Bacteria"/>
</dbReference>
<feature type="binding site" evidence="6">
    <location>
        <position position="334"/>
    </location>
    <ligand>
        <name>a divalent metal cation</name>
        <dbReference type="ChEBI" id="CHEBI:60240"/>
        <label>1</label>
    </ligand>
</feature>
<dbReference type="GO" id="GO:0046872">
    <property type="term" value="F:metal ion binding"/>
    <property type="evidence" value="ECO:0007669"/>
    <property type="project" value="UniProtKB-UniRule"/>
</dbReference>
<dbReference type="Proteomes" id="UP000051576">
    <property type="component" value="Unassembled WGS sequence"/>
</dbReference>
<reference evidence="7 8" key="1">
    <citation type="journal article" date="2015" name="Genome Announc.">
        <title>Expanding the biotechnology potential of lactobacilli through comparative genomics of 213 strains and associated genera.</title>
        <authorList>
            <person name="Sun Z."/>
            <person name="Harris H.M."/>
            <person name="McCann A."/>
            <person name="Guo C."/>
            <person name="Argimon S."/>
            <person name="Zhang W."/>
            <person name="Yang X."/>
            <person name="Jeffery I.B."/>
            <person name="Cooney J.C."/>
            <person name="Kagawa T.F."/>
            <person name="Liu W."/>
            <person name="Song Y."/>
            <person name="Salvetti E."/>
            <person name="Wrobel A."/>
            <person name="Rasinkangas P."/>
            <person name="Parkhill J."/>
            <person name="Rea M.C."/>
            <person name="O'Sullivan O."/>
            <person name="Ritari J."/>
            <person name="Douillard F.P."/>
            <person name="Paul Ross R."/>
            <person name="Yang R."/>
            <person name="Briner A.E."/>
            <person name="Felis G.E."/>
            <person name="de Vos W.M."/>
            <person name="Barrangou R."/>
            <person name="Klaenhammer T.R."/>
            <person name="Caufield P.W."/>
            <person name="Cui Y."/>
            <person name="Zhang H."/>
            <person name="O'Toole P.W."/>
        </authorList>
    </citation>
    <scope>NUCLEOTIDE SEQUENCE [LARGE SCALE GENOMIC DNA]</scope>
    <source>
        <strain evidence="7 8">DSM 20605</strain>
    </source>
</reference>
<dbReference type="InterPro" id="IPR015867">
    <property type="entry name" value="N-reg_PII/ATP_PRibTrfase_C"/>
</dbReference>
<dbReference type="Gene3D" id="3.30.70.120">
    <property type="match status" value="1"/>
</dbReference>
<dbReference type="EMBL" id="AYYX01000002">
    <property type="protein sequence ID" value="KRM89685.1"/>
    <property type="molecule type" value="Genomic_DNA"/>
</dbReference>
<evidence type="ECO:0000256" key="6">
    <source>
        <dbReference type="PIRSR" id="PIRSR602678-1"/>
    </source>
</evidence>
<dbReference type="Pfam" id="PF01784">
    <property type="entry name" value="DUF34_NIF3"/>
    <property type="match status" value="1"/>
</dbReference>
<feature type="binding site" evidence="6">
    <location>
        <position position="66"/>
    </location>
    <ligand>
        <name>a divalent metal cation</name>
        <dbReference type="ChEBI" id="CHEBI:60240"/>
        <label>1</label>
    </ligand>
</feature>
<evidence type="ECO:0000256" key="3">
    <source>
        <dbReference type="ARBA" id="ARBA00022112"/>
    </source>
</evidence>
<comment type="subunit">
    <text evidence="2">Homohexamer.</text>
</comment>
<organism evidence="7 8">
    <name type="scientific">Liquorilactobacillus vini DSM 20605</name>
    <dbReference type="NCBI Taxonomy" id="1133569"/>
    <lineage>
        <taxon>Bacteria</taxon>
        <taxon>Bacillati</taxon>
        <taxon>Bacillota</taxon>
        <taxon>Bacilli</taxon>
        <taxon>Lactobacillales</taxon>
        <taxon>Lactobacillaceae</taxon>
        <taxon>Liquorilactobacillus</taxon>
    </lineage>
</organism>
<dbReference type="OrthoDB" id="9792792at2"/>
<dbReference type="InterPro" id="IPR036069">
    <property type="entry name" value="DUF34/NIF3_sf"/>
</dbReference>
<dbReference type="InterPro" id="IPR002678">
    <property type="entry name" value="DUF34/NIF3"/>
</dbReference>
<feature type="binding site" evidence="6">
    <location>
        <position position="65"/>
    </location>
    <ligand>
        <name>a divalent metal cation</name>
        <dbReference type="ChEBI" id="CHEBI:60240"/>
        <label>1</label>
    </ligand>
</feature>
<dbReference type="PANTHER" id="PTHR13799">
    <property type="entry name" value="NGG1 INTERACTING FACTOR 3"/>
    <property type="match status" value="1"/>
</dbReference>
<gene>
    <name evidence="7" type="ORF">FD21_GL000731</name>
</gene>
<evidence type="ECO:0000256" key="1">
    <source>
        <dbReference type="ARBA" id="ARBA00006964"/>
    </source>
</evidence>
<dbReference type="GO" id="GO:0005737">
    <property type="term" value="C:cytoplasm"/>
    <property type="evidence" value="ECO:0007669"/>
    <property type="project" value="TreeGrafter"/>
</dbReference>
<feature type="binding site" evidence="6">
    <location>
        <position position="331"/>
    </location>
    <ligand>
        <name>a divalent metal cation</name>
        <dbReference type="ChEBI" id="CHEBI:60240"/>
        <label>1</label>
    </ligand>
</feature>
<dbReference type="PIRSF" id="PIRSF037489">
    <property type="entry name" value="UCP037489_NIF3_YqfO"/>
    <property type="match status" value="1"/>
</dbReference>
<keyword evidence="4 5" id="KW-0479">Metal-binding</keyword>
<proteinExistence type="inferred from homology"/>
<dbReference type="FunFam" id="3.40.1390.30:FF:000001">
    <property type="entry name" value="GTP cyclohydrolase 1 type 2"/>
    <property type="match status" value="1"/>
</dbReference>